<keyword evidence="1" id="KW-0969">Cilium</keyword>
<comment type="caution">
    <text evidence="1">The sequence shown here is derived from an EMBL/GenBank/DDBJ whole genome shotgun (WGS) entry which is preliminary data.</text>
</comment>
<evidence type="ECO:0000313" key="2">
    <source>
        <dbReference type="Proteomes" id="UP001519921"/>
    </source>
</evidence>
<keyword evidence="1" id="KW-0282">Flagellum</keyword>
<protein>
    <submittedName>
        <fullName evidence="1">Flagellar protein FliT</fullName>
    </submittedName>
</protein>
<dbReference type="Proteomes" id="UP001519921">
    <property type="component" value="Unassembled WGS sequence"/>
</dbReference>
<sequence length="108" mass="13005">MSMDIFNEYKEINIEILNSIKEDREDITLFEKREEIIKKILSLNLEKSEIKKIYKENKLDILDKELEETLRNKMLSVKEELKKMSNQKQANLIYANTNRITNFFSTRT</sequence>
<organism evidence="1 2">
    <name type="scientific">Clostridium weizhouense</name>
    <dbReference type="NCBI Taxonomy" id="2859781"/>
    <lineage>
        <taxon>Bacteria</taxon>
        <taxon>Bacillati</taxon>
        <taxon>Bacillota</taxon>
        <taxon>Clostridia</taxon>
        <taxon>Eubacteriales</taxon>
        <taxon>Clostridiaceae</taxon>
        <taxon>Clostridium</taxon>
    </lineage>
</organism>
<name>A0ABS7AIV9_9CLOT</name>
<gene>
    <name evidence="1" type="ORF">KYD98_00585</name>
</gene>
<accession>A0ABS7AIV9</accession>
<dbReference type="RefSeq" id="WP_219777645.1">
    <property type="nucleotide sequence ID" value="NZ_JAHXPT010000001.1"/>
</dbReference>
<reference evidence="1 2" key="1">
    <citation type="submission" date="2021-07" db="EMBL/GenBank/DDBJ databases">
        <title>Clostridium weizhouense sp. nov., an anaerobic bacterium isolated from activated sludge of Petroleum wastewater.</title>
        <authorList>
            <person name="Li Q."/>
        </authorList>
    </citation>
    <scope>NUCLEOTIDE SEQUENCE [LARGE SCALE GENOMIC DNA]</scope>
    <source>
        <strain evidence="1 2">YB-6</strain>
    </source>
</reference>
<evidence type="ECO:0000313" key="1">
    <source>
        <dbReference type="EMBL" id="MBW6408582.1"/>
    </source>
</evidence>
<proteinExistence type="predicted"/>
<keyword evidence="2" id="KW-1185">Reference proteome</keyword>
<dbReference type="EMBL" id="JAHXPT010000001">
    <property type="protein sequence ID" value="MBW6408582.1"/>
    <property type="molecule type" value="Genomic_DNA"/>
</dbReference>
<keyword evidence="1" id="KW-0966">Cell projection</keyword>